<keyword evidence="3" id="KW-0235">DNA replication</keyword>
<dbReference type="Proteomes" id="UP000776700">
    <property type="component" value="Unassembled WGS sequence"/>
</dbReference>
<dbReference type="GO" id="GO:0006260">
    <property type="term" value="P:DNA replication"/>
    <property type="evidence" value="ECO:0007669"/>
    <property type="project" value="UniProtKB-KW"/>
</dbReference>
<dbReference type="EMBL" id="DYUB01000126">
    <property type="protein sequence ID" value="HJG96211.1"/>
    <property type="molecule type" value="Genomic_DNA"/>
</dbReference>
<evidence type="ECO:0000256" key="2">
    <source>
        <dbReference type="ARBA" id="ARBA00022598"/>
    </source>
</evidence>
<dbReference type="SUPFAM" id="SSF56091">
    <property type="entry name" value="DNA ligase/mRNA capping enzyme, catalytic domain"/>
    <property type="match status" value="1"/>
</dbReference>
<dbReference type="Pfam" id="PF01068">
    <property type="entry name" value="DNA_ligase_A_M"/>
    <property type="match status" value="1"/>
</dbReference>
<reference evidence="8" key="2">
    <citation type="submission" date="2021-09" db="EMBL/GenBank/DDBJ databases">
        <authorList>
            <person name="Gilroy R."/>
        </authorList>
    </citation>
    <scope>NUCLEOTIDE SEQUENCE</scope>
    <source>
        <strain evidence="8">1277</strain>
    </source>
</reference>
<dbReference type="AlphaFoldDB" id="A0A921MZP4"/>
<sequence>MSDIKTIKENFYLIKNENSSKKKQELLKDMMSNKAFARVLYFAFNDYIVTGLSSKKINKKLDERFYLMENKWKNDIFLLLDYLTTNNTGRDEDIAVVQAFIEDNLEHKDFIVDLVTKNIKVGITATTINKVRPNFIPEFGVQLANSYDLKYVDEKDFIITLKLDGSRMVVIKENDDVKCFSRQGKEITELIEIETEFEKMPNGVYDGELLAIGEFEDSKTQFKETMKRSRIKGEKTGLKFMIYDYICDINDFKNGKDNTRCIDRKNTVKRLINNIGELEFIQYLEPLYVGNDITQITKYSDLVIKQGQEGIMINLCESPYETKRVNHLLKVKEFHTLDLRVIDKKEGTNRNKGKLGALVVDYKGFEVSVGSGYTDTLREE</sequence>
<evidence type="ECO:0000256" key="3">
    <source>
        <dbReference type="ARBA" id="ARBA00022705"/>
    </source>
</evidence>
<evidence type="ECO:0000256" key="4">
    <source>
        <dbReference type="ARBA" id="ARBA00022763"/>
    </source>
</evidence>
<dbReference type="GO" id="GO:0006310">
    <property type="term" value="P:DNA recombination"/>
    <property type="evidence" value="ECO:0007669"/>
    <property type="project" value="InterPro"/>
</dbReference>
<evidence type="ECO:0000256" key="6">
    <source>
        <dbReference type="ARBA" id="ARBA00034003"/>
    </source>
</evidence>
<keyword evidence="4" id="KW-0227">DNA damage</keyword>
<dbReference type="GO" id="GO:0003910">
    <property type="term" value="F:DNA ligase (ATP) activity"/>
    <property type="evidence" value="ECO:0007669"/>
    <property type="project" value="UniProtKB-EC"/>
</dbReference>
<dbReference type="Gene3D" id="2.40.50.140">
    <property type="entry name" value="Nucleic acid-binding proteins"/>
    <property type="match status" value="1"/>
</dbReference>
<dbReference type="InterPro" id="IPR050326">
    <property type="entry name" value="NAD_dep_DNA_ligaseB"/>
</dbReference>
<evidence type="ECO:0000256" key="5">
    <source>
        <dbReference type="ARBA" id="ARBA00023204"/>
    </source>
</evidence>
<reference evidence="8" key="1">
    <citation type="journal article" date="2021" name="PeerJ">
        <title>Extensive microbial diversity within the chicken gut microbiome revealed by metagenomics and culture.</title>
        <authorList>
            <person name="Gilroy R."/>
            <person name="Ravi A."/>
            <person name="Getino M."/>
            <person name="Pursley I."/>
            <person name="Horton D.L."/>
            <person name="Alikhan N.F."/>
            <person name="Baker D."/>
            <person name="Gharbi K."/>
            <person name="Hall N."/>
            <person name="Watson M."/>
            <person name="Adriaenssens E.M."/>
            <person name="Foster-Nyarko E."/>
            <person name="Jarju S."/>
            <person name="Secka A."/>
            <person name="Antonio M."/>
            <person name="Oren A."/>
            <person name="Chaudhuri R.R."/>
            <person name="La Ragione R."/>
            <person name="Hildebrand F."/>
            <person name="Pallen M.J."/>
        </authorList>
    </citation>
    <scope>NUCLEOTIDE SEQUENCE</scope>
    <source>
        <strain evidence="8">1277</strain>
    </source>
</reference>
<feature type="non-terminal residue" evidence="8">
    <location>
        <position position="380"/>
    </location>
</feature>
<dbReference type="InterPro" id="IPR012340">
    <property type="entry name" value="NA-bd_OB-fold"/>
</dbReference>
<gene>
    <name evidence="8" type="ORF">K8V90_03805</name>
</gene>
<evidence type="ECO:0000259" key="7">
    <source>
        <dbReference type="Pfam" id="PF01068"/>
    </source>
</evidence>
<accession>A0A921MZP4</accession>
<keyword evidence="5" id="KW-0234">DNA repair</keyword>
<dbReference type="GO" id="GO:0005524">
    <property type="term" value="F:ATP binding"/>
    <property type="evidence" value="ECO:0007669"/>
    <property type="project" value="InterPro"/>
</dbReference>
<comment type="cofactor">
    <cofactor evidence="1">
        <name>a divalent metal cation</name>
        <dbReference type="ChEBI" id="CHEBI:60240"/>
    </cofactor>
</comment>
<protein>
    <recommendedName>
        <fullName evidence="7">ATP-dependent DNA ligase family profile domain-containing protein</fullName>
    </recommendedName>
</protein>
<organism evidence="8 9">
    <name type="scientific">Romboutsia timonensis</name>
    <dbReference type="NCBI Taxonomy" id="1776391"/>
    <lineage>
        <taxon>Bacteria</taxon>
        <taxon>Bacillati</taxon>
        <taxon>Bacillota</taxon>
        <taxon>Clostridia</taxon>
        <taxon>Peptostreptococcales</taxon>
        <taxon>Peptostreptococcaceae</taxon>
        <taxon>Romboutsia</taxon>
    </lineage>
</organism>
<dbReference type="Gene3D" id="3.30.470.30">
    <property type="entry name" value="DNA ligase/mRNA capping enzyme"/>
    <property type="match status" value="1"/>
</dbReference>
<dbReference type="GO" id="GO:0006281">
    <property type="term" value="P:DNA repair"/>
    <property type="evidence" value="ECO:0007669"/>
    <property type="project" value="UniProtKB-KW"/>
</dbReference>
<keyword evidence="2" id="KW-0436">Ligase</keyword>
<proteinExistence type="predicted"/>
<comment type="catalytic activity">
    <reaction evidence="6">
        <text>ATP + (deoxyribonucleotide)n-3'-hydroxyl + 5'-phospho-(deoxyribonucleotide)m = (deoxyribonucleotide)n+m + AMP + diphosphate.</text>
        <dbReference type="EC" id="6.5.1.1"/>
    </reaction>
</comment>
<evidence type="ECO:0000313" key="9">
    <source>
        <dbReference type="Proteomes" id="UP000776700"/>
    </source>
</evidence>
<comment type="caution">
    <text evidence="8">The sequence shown here is derived from an EMBL/GenBank/DDBJ whole genome shotgun (WGS) entry which is preliminary data.</text>
</comment>
<name>A0A921MZP4_9FIRM</name>
<evidence type="ECO:0000256" key="1">
    <source>
        <dbReference type="ARBA" id="ARBA00001968"/>
    </source>
</evidence>
<dbReference type="InterPro" id="IPR012310">
    <property type="entry name" value="DNA_ligase_ATP-dep_cent"/>
</dbReference>
<feature type="domain" description="ATP-dependent DNA ligase family profile" evidence="7">
    <location>
        <begin position="148"/>
        <end position="332"/>
    </location>
</feature>
<dbReference type="PANTHER" id="PTHR47810:SF1">
    <property type="entry name" value="DNA LIGASE B"/>
    <property type="match status" value="1"/>
</dbReference>
<dbReference type="PANTHER" id="PTHR47810">
    <property type="entry name" value="DNA LIGASE"/>
    <property type="match status" value="1"/>
</dbReference>
<evidence type="ECO:0000313" key="8">
    <source>
        <dbReference type="EMBL" id="HJG96211.1"/>
    </source>
</evidence>